<dbReference type="PANTHER" id="PTHR38479">
    <property type="entry name" value="LMO0824 PROTEIN"/>
    <property type="match status" value="1"/>
</dbReference>
<comment type="caution">
    <text evidence="1">The sequence shown here is derived from an EMBL/GenBank/DDBJ whole genome shotgun (WGS) entry which is preliminary data.</text>
</comment>
<evidence type="ECO:0000313" key="1">
    <source>
        <dbReference type="EMBL" id="RWY53989.1"/>
    </source>
</evidence>
<dbReference type="InterPro" id="IPR009351">
    <property type="entry name" value="AlkZ-like"/>
</dbReference>
<evidence type="ECO:0000313" key="2">
    <source>
        <dbReference type="Proteomes" id="UP000286701"/>
    </source>
</evidence>
<keyword evidence="1" id="KW-0238">DNA-binding</keyword>
<dbReference type="AlphaFoldDB" id="A0A3S4YFD6"/>
<dbReference type="PANTHER" id="PTHR38479:SF2">
    <property type="entry name" value="WINGED HELIX DNA-BINDING DOMAIN-CONTAINING PROTEIN"/>
    <property type="match status" value="1"/>
</dbReference>
<keyword evidence="2" id="KW-1185">Reference proteome</keyword>
<protein>
    <submittedName>
        <fullName evidence="1">Winged helix DNA-binding domain-containing protein</fullName>
    </submittedName>
</protein>
<dbReference type="RefSeq" id="WP_128533424.1">
    <property type="nucleotide sequence ID" value="NZ_SBIW01000003.1"/>
</dbReference>
<gene>
    <name evidence="1" type="ORF">EPL05_08000</name>
</gene>
<organism evidence="1 2">
    <name type="scientific">Mucilaginibacter gilvus</name>
    <dbReference type="NCBI Taxonomy" id="2305909"/>
    <lineage>
        <taxon>Bacteria</taxon>
        <taxon>Pseudomonadati</taxon>
        <taxon>Bacteroidota</taxon>
        <taxon>Sphingobacteriia</taxon>
        <taxon>Sphingobacteriales</taxon>
        <taxon>Sphingobacteriaceae</taxon>
        <taxon>Mucilaginibacter</taxon>
    </lineage>
</organism>
<dbReference type="EMBL" id="SBIW01000003">
    <property type="protein sequence ID" value="RWY53989.1"/>
    <property type="molecule type" value="Genomic_DNA"/>
</dbReference>
<proteinExistence type="predicted"/>
<name>A0A3S4YFD6_9SPHI</name>
<dbReference type="Pfam" id="PF06224">
    <property type="entry name" value="AlkZ-like"/>
    <property type="match status" value="1"/>
</dbReference>
<reference evidence="1 2" key="1">
    <citation type="submission" date="2019-01" db="EMBL/GenBank/DDBJ databases">
        <title>Mucilaginibacter antarcticum sp. nov., isolated from antarctic soil.</title>
        <authorList>
            <person name="Yan Y.-Q."/>
            <person name="Du Z.-J."/>
        </authorList>
    </citation>
    <scope>NUCLEOTIDE SEQUENCE [LARGE SCALE GENOMIC DNA]</scope>
    <source>
        <strain evidence="1 2">F01003</strain>
    </source>
</reference>
<dbReference type="OrthoDB" id="2210247at2"/>
<accession>A0A3S4YFD6</accession>
<dbReference type="Proteomes" id="UP000286701">
    <property type="component" value="Unassembled WGS sequence"/>
</dbReference>
<dbReference type="GO" id="GO:0003677">
    <property type="term" value="F:DNA binding"/>
    <property type="evidence" value="ECO:0007669"/>
    <property type="project" value="UniProtKB-KW"/>
</dbReference>
<sequence length="303" mass="34196">MDKALADGDIIRTHVMRPTWHFVYPDDVRWMLHLTAGRIQASAASRHSELKLDEKILTRCENLVVKAMDDKAQLSRDEIAALLNQHGIATNEQRLVHIMMHMELEQLVCSGGREGKAFTYALFDARVPKTKLLEKEEAIAILAERYFISHGPATVADFAWWSGLTNTEAKARLEAVISKVSSHEVEGNTYWFTEPGLATAKANPVHLLPNYDEYIVSYKDRGATMDAKHISEADPRGTIFNHTILINGKIEGLWKRAIKKDLLEIEITPLKPLSLNNLKAIEKVSRQYAIFFGLKKGIVQTKP</sequence>